<comment type="caution">
    <text evidence="4">The sequence shown here is derived from an EMBL/GenBank/DDBJ whole genome shotgun (WGS) entry which is preliminary data.</text>
</comment>
<evidence type="ECO:0000256" key="1">
    <source>
        <dbReference type="ARBA" id="ARBA00008324"/>
    </source>
</evidence>
<comment type="similarity">
    <text evidence="1">Belongs to the thioesterase PaaI family.</text>
</comment>
<accession>A0A1S2LCG3</accession>
<dbReference type="InterPro" id="IPR029069">
    <property type="entry name" value="HotDog_dom_sf"/>
</dbReference>
<dbReference type="AlphaFoldDB" id="A0A1S2LCG3"/>
<dbReference type="InterPro" id="IPR039298">
    <property type="entry name" value="ACOT13"/>
</dbReference>
<name>A0A1S2LCG3_9BACI</name>
<dbReference type="Pfam" id="PF03061">
    <property type="entry name" value="4HBT"/>
    <property type="match status" value="1"/>
</dbReference>
<feature type="domain" description="Thioesterase" evidence="3">
    <location>
        <begin position="75"/>
        <end position="150"/>
    </location>
</feature>
<reference evidence="4 5" key="1">
    <citation type="submission" date="2016-10" db="EMBL/GenBank/DDBJ databases">
        <title>Draft genome sequences of four alkaliphilic bacteria belonging to the Anaerobacillus genus.</title>
        <authorList>
            <person name="Bassil N.M."/>
            <person name="Lloyd J.R."/>
        </authorList>
    </citation>
    <scope>NUCLEOTIDE SEQUENCE [LARGE SCALE GENOMIC DNA]</scope>
    <source>
        <strain evidence="4 5">DSM 15340</strain>
    </source>
</reference>
<keyword evidence="5" id="KW-1185">Reference proteome</keyword>
<dbReference type="Proteomes" id="UP000180098">
    <property type="component" value="Unassembled WGS sequence"/>
</dbReference>
<dbReference type="CDD" id="cd03443">
    <property type="entry name" value="PaaI_thioesterase"/>
    <property type="match status" value="1"/>
</dbReference>
<evidence type="ECO:0000313" key="5">
    <source>
        <dbReference type="Proteomes" id="UP000180098"/>
    </source>
</evidence>
<dbReference type="GO" id="GO:0047617">
    <property type="term" value="F:fatty acyl-CoA hydrolase activity"/>
    <property type="evidence" value="ECO:0007669"/>
    <property type="project" value="InterPro"/>
</dbReference>
<dbReference type="InterPro" id="IPR006683">
    <property type="entry name" value="Thioestr_dom"/>
</dbReference>
<dbReference type="PANTHER" id="PTHR21660">
    <property type="entry name" value="THIOESTERASE SUPERFAMILY MEMBER-RELATED"/>
    <property type="match status" value="1"/>
</dbReference>
<gene>
    <name evidence="4" type="ORF">BKP35_14925</name>
</gene>
<dbReference type="SUPFAM" id="SSF54637">
    <property type="entry name" value="Thioesterase/thiol ester dehydrase-isomerase"/>
    <property type="match status" value="1"/>
</dbReference>
<organism evidence="4 5">
    <name type="scientific">Anaerobacillus arseniciselenatis</name>
    <dbReference type="NCBI Taxonomy" id="85682"/>
    <lineage>
        <taxon>Bacteria</taxon>
        <taxon>Bacillati</taxon>
        <taxon>Bacillota</taxon>
        <taxon>Bacilli</taxon>
        <taxon>Bacillales</taxon>
        <taxon>Bacillaceae</taxon>
        <taxon>Anaerobacillus</taxon>
    </lineage>
</organism>
<dbReference type="NCBIfam" id="TIGR00369">
    <property type="entry name" value="unchar_dom_1"/>
    <property type="match status" value="1"/>
</dbReference>
<dbReference type="PANTHER" id="PTHR21660:SF1">
    <property type="entry name" value="ACYL-COENZYME A THIOESTERASE 13"/>
    <property type="match status" value="1"/>
</dbReference>
<evidence type="ECO:0000313" key="4">
    <source>
        <dbReference type="EMBL" id="OIJ10014.1"/>
    </source>
</evidence>
<evidence type="ECO:0000256" key="2">
    <source>
        <dbReference type="ARBA" id="ARBA00022801"/>
    </source>
</evidence>
<protein>
    <submittedName>
        <fullName evidence="4">Thioesterase</fullName>
    </submittedName>
</protein>
<dbReference type="OrthoDB" id="2139465at2"/>
<dbReference type="Gene3D" id="3.10.129.10">
    <property type="entry name" value="Hotdog Thioesterase"/>
    <property type="match status" value="1"/>
</dbReference>
<proteinExistence type="inferred from homology"/>
<dbReference type="InterPro" id="IPR003736">
    <property type="entry name" value="PAAI_dom"/>
</dbReference>
<dbReference type="RefSeq" id="WP_071314401.1">
    <property type="nucleotide sequence ID" value="NZ_MLQQ01000042.1"/>
</dbReference>
<keyword evidence="2" id="KW-0378">Hydrolase</keyword>
<evidence type="ECO:0000259" key="3">
    <source>
        <dbReference type="Pfam" id="PF03061"/>
    </source>
</evidence>
<sequence>MDCNQLLESIEDYLSEASPEEVDVLSSILEGLKGKKHGEYRSYISALTMDRRRFLDNGDYEVRLPIQPLIYNPLNFVHGGITATLLDTAMGSFVNQSLPEHLAAVTTEMKVNYLKPGTGKELICIASIIHKGTSFYVCEAKVYNDKNKLIASGSGSFFIIKRN</sequence>
<dbReference type="EMBL" id="MLQQ01000042">
    <property type="protein sequence ID" value="OIJ10014.1"/>
    <property type="molecule type" value="Genomic_DNA"/>
</dbReference>